<organism evidence="2 3">
    <name type="scientific">Aspergillus versicolor CBS 583.65</name>
    <dbReference type="NCBI Taxonomy" id="1036611"/>
    <lineage>
        <taxon>Eukaryota</taxon>
        <taxon>Fungi</taxon>
        <taxon>Dikarya</taxon>
        <taxon>Ascomycota</taxon>
        <taxon>Pezizomycotina</taxon>
        <taxon>Eurotiomycetes</taxon>
        <taxon>Eurotiomycetidae</taxon>
        <taxon>Eurotiales</taxon>
        <taxon>Aspergillaceae</taxon>
        <taxon>Aspergillus</taxon>
        <taxon>Aspergillus subgen. Nidulantes</taxon>
    </lineage>
</organism>
<reference evidence="3" key="1">
    <citation type="journal article" date="2017" name="Genome Biol.">
        <title>Comparative genomics reveals high biological diversity and specific adaptations in the industrially and medically important fungal genus Aspergillus.</title>
        <authorList>
            <person name="de Vries R.P."/>
            <person name="Riley R."/>
            <person name="Wiebenga A."/>
            <person name="Aguilar-Osorio G."/>
            <person name="Amillis S."/>
            <person name="Uchima C.A."/>
            <person name="Anderluh G."/>
            <person name="Asadollahi M."/>
            <person name="Askin M."/>
            <person name="Barry K."/>
            <person name="Battaglia E."/>
            <person name="Bayram O."/>
            <person name="Benocci T."/>
            <person name="Braus-Stromeyer S.A."/>
            <person name="Caldana C."/>
            <person name="Canovas D."/>
            <person name="Cerqueira G.C."/>
            <person name="Chen F."/>
            <person name="Chen W."/>
            <person name="Choi C."/>
            <person name="Clum A."/>
            <person name="Dos Santos R.A."/>
            <person name="Damasio A.R."/>
            <person name="Diallinas G."/>
            <person name="Emri T."/>
            <person name="Fekete E."/>
            <person name="Flipphi M."/>
            <person name="Freyberg S."/>
            <person name="Gallo A."/>
            <person name="Gournas C."/>
            <person name="Habgood R."/>
            <person name="Hainaut M."/>
            <person name="Harispe M.L."/>
            <person name="Henrissat B."/>
            <person name="Hilden K.S."/>
            <person name="Hope R."/>
            <person name="Hossain A."/>
            <person name="Karabika E."/>
            <person name="Karaffa L."/>
            <person name="Karanyi Z."/>
            <person name="Krasevec N."/>
            <person name="Kuo A."/>
            <person name="Kusch H."/>
            <person name="LaButti K."/>
            <person name="Lagendijk E.L."/>
            <person name="Lapidus A."/>
            <person name="Levasseur A."/>
            <person name="Lindquist E."/>
            <person name="Lipzen A."/>
            <person name="Logrieco A.F."/>
            <person name="MacCabe A."/>
            <person name="Maekelae M.R."/>
            <person name="Malavazi I."/>
            <person name="Melin P."/>
            <person name="Meyer V."/>
            <person name="Mielnichuk N."/>
            <person name="Miskei M."/>
            <person name="Molnar A.P."/>
            <person name="Mule G."/>
            <person name="Ngan C.Y."/>
            <person name="Orejas M."/>
            <person name="Orosz E."/>
            <person name="Ouedraogo J.P."/>
            <person name="Overkamp K.M."/>
            <person name="Park H.-S."/>
            <person name="Perrone G."/>
            <person name="Piumi F."/>
            <person name="Punt P.J."/>
            <person name="Ram A.F."/>
            <person name="Ramon A."/>
            <person name="Rauscher S."/>
            <person name="Record E."/>
            <person name="Riano-Pachon D.M."/>
            <person name="Robert V."/>
            <person name="Roehrig J."/>
            <person name="Ruller R."/>
            <person name="Salamov A."/>
            <person name="Salih N.S."/>
            <person name="Samson R.A."/>
            <person name="Sandor E."/>
            <person name="Sanguinetti M."/>
            <person name="Schuetze T."/>
            <person name="Sepcic K."/>
            <person name="Shelest E."/>
            <person name="Sherlock G."/>
            <person name="Sophianopoulou V."/>
            <person name="Squina F.M."/>
            <person name="Sun H."/>
            <person name="Susca A."/>
            <person name="Todd R.B."/>
            <person name="Tsang A."/>
            <person name="Unkles S.E."/>
            <person name="van de Wiele N."/>
            <person name="van Rossen-Uffink D."/>
            <person name="Oliveira J.V."/>
            <person name="Vesth T.C."/>
            <person name="Visser J."/>
            <person name="Yu J.-H."/>
            <person name="Zhou M."/>
            <person name="Andersen M.R."/>
            <person name="Archer D.B."/>
            <person name="Baker S.E."/>
            <person name="Benoit I."/>
            <person name="Brakhage A.A."/>
            <person name="Braus G.H."/>
            <person name="Fischer R."/>
            <person name="Frisvad J.C."/>
            <person name="Goldman G.H."/>
            <person name="Houbraken J."/>
            <person name="Oakley B."/>
            <person name="Pocsi I."/>
            <person name="Scazzocchio C."/>
            <person name="Seiboth B."/>
            <person name="vanKuyk P.A."/>
            <person name="Wortman J."/>
            <person name="Dyer P.S."/>
            <person name="Grigoriev I.V."/>
        </authorList>
    </citation>
    <scope>NUCLEOTIDE SEQUENCE [LARGE SCALE GENOMIC DNA]</scope>
    <source>
        <strain evidence="3">CBS 583.65</strain>
    </source>
</reference>
<dbReference type="Proteomes" id="UP000184073">
    <property type="component" value="Unassembled WGS sequence"/>
</dbReference>
<dbReference type="OrthoDB" id="5420368at2759"/>
<evidence type="ECO:0000256" key="1">
    <source>
        <dbReference type="SAM" id="MobiDB-lite"/>
    </source>
</evidence>
<evidence type="ECO:0000313" key="3">
    <source>
        <dbReference type="Proteomes" id="UP000184073"/>
    </source>
</evidence>
<feature type="compositionally biased region" description="Polar residues" evidence="1">
    <location>
        <begin position="73"/>
        <end position="96"/>
    </location>
</feature>
<dbReference type="GeneID" id="63732002"/>
<feature type="compositionally biased region" description="Basic and acidic residues" evidence="1">
    <location>
        <begin position="210"/>
        <end position="225"/>
    </location>
</feature>
<evidence type="ECO:0000313" key="2">
    <source>
        <dbReference type="EMBL" id="OJI96367.1"/>
    </source>
</evidence>
<keyword evidence="3" id="KW-1185">Reference proteome</keyword>
<proteinExistence type="predicted"/>
<dbReference type="AlphaFoldDB" id="A0A1L9P4A9"/>
<dbReference type="VEuPathDB" id="FungiDB:ASPVEDRAFT_78141"/>
<sequence>MPMKWTPEKDQLLLLKILETHELKVNTSKVAEAWPAGDKPTARAIAERLVRMRQMVKSATVDKGAEGHFSIGSGPSSTLSTPQKPRTASSTVSPAGSTKRKRTDTGKSSSVSPLRAETISGSDRDGEYELDTEFMPPNTPSKKLSDVPLFSAPATPGMDQVLGQTLPSAGTSLGFIKRDEAVGDGSPVKRQPSLRSRRATVHFGMVSHENSLDHSDDLLDPREDSVESSASDYVPDPSVFDDDEFA</sequence>
<accession>A0A1L9P4A9</accession>
<name>A0A1L9P4A9_ASPVE</name>
<protein>
    <submittedName>
        <fullName evidence="2">Uncharacterized protein</fullName>
    </submittedName>
</protein>
<feature type="region of interest" description="Disordered" evidence="1">
    <location>
        <begin position="177"/>
        <end position="246"/>
    </location>
</feature>
<gene>
    <name evidence="2" type="ORF">ASPVEDRAFT_78141</name>
</gene>
<feature type="region of interest" description="Disordered" evidence="1">
    <location>
        <begin position="65"/>
        <end position="161"/>
    </location>
</feature>
<dbReference type="STRING" id="1036611.A0A1L9P4A9"/>
<dbReference type="EMBL" id="KV878125">
    <property type="protein sequence ID" value="OJI96367.1"/>
    <property type="molecule type" value="Genomic_DNA"/>
</dbReference>
<dbReference type="RefSeq" id="XP_040662130.1">
    <property type="nucleotide sequence ID" value="XM_040816491.1"/>
</dbReference>